<evidence type="ECO:0000313" key="2">
    <source>
        <dbReference type="Proteomes" id="UP000789901"/>
    </source>
</evidence>
<dbReference type="EMBL" id="CAJVQB010036975">
    <property type="protein sequence ID" value="CAG8824710.1"/>
    <property type="molecule type" value="Genomic_DNA"/>
</dbReference>
<gene>
    <name evidence="1" type="ORF">GMARGA_LOCUS28649</name>
</gene>
<sequence length="41" mass="4804">CQYITMDNLVHFTKNSISEFNDESNNYSTEDDLELIEVMNS</sequence>
<evidence type="ECO:0000313" key="1">
    <source>
        <dbReference type="EMBL" id="CAG8824710.1"/>
    </source>
</evidence>
<reference evidence="1 2" key="1">
    <citation type="submission" date="2021-06" db="EMBL/GenBank/DDBJ databases">
        <authorList>
            <person name="Kallberg Y."/>
            <person name="Tangrot J."/>
            <person name="Rosling A."/>
        </authorList>
    </citation>
    <scope>NUCLEOTIDE SEQUENCE [LARGE SCALE GENOMIC DNA]</scope>
    <source>
        <strain evidence="1 2">120-4 pot B 10/14</strain>
    </source>
</reference>
<organism evidence="1 2">
    <name type="scientific">Gigaspora margarita</name>
    <dbReference type="NCBI Taxonomy" id="4874"/>
    <lineage>
        <taxon>Eukaryota</taxon>
        <taxon>Fungi</taxon>
        <taxon>Fungi incertae sedis</taxon>
        <taxon>Mucoromycota</taxon>
        <taxon>Glomeromycotina</taxon>
        <taxon>Glomeromycetes</taxon>
        <taxon>Diversisporales</taxon>
        <taxon>Gigasporaceae</taxon>
        <taxon>Gigaspora</taxon>
    </lineage>
</organism>
<keyword evidence="2" id="KW-1185">Reference proteome</keyword>
<protein>
    <submittedName>
        <fullName evidence="1">30676_t:CDS:1</fullName>
    </submittedName>
</protein>
<accession>A0ABN7WAJ2</accession>
<comment type="caution">
    <text evidence="1">The sequence shown here is derived from an EMBL/GenBank/DDBJ whole genome shotgun (WGS) entry which is preliminary data.</text>
</comment>
<name>A0ABN7WAJ2_GIGMA</name>
<feature type="non-terminal residue" evidence="1">
    <location>
        <position position="1"/>
    </location>
</feature>
<proteinExistence type="predicted"/>
<dbReference type="Proteomes" id="UP000789901">
    <property type="component" value="Unassembled WGS sequence"/>
</dbReference>